<feature type="transmembrane region" description="Helical" evidence="6">
    <location>
        <begin position="450"/>
        <end position="477"/>
    </location>
</feature>
<comment type="subcellular location">
    <subcellularLocation>
        <location evidence="1">Membrane</location>
        <topology evidence="1">Multi-pass membrane protein</topology>
    </subcellularLocation>
</comment>
<dbReference type="FunFam" id="1.20.1070.10:FF:000493">
    <property type="entry name" value="Adhesion G protein-coupled receptor G1"/>
    <property type="match status" value="1"/>
</dbReference>
<dbReference type="PANTHER" id="PTHR12011">
    <property type="entry name" value="ADHESION G-PROTEIN COUPLED RECEPTOR"/>
    <property type="match status" value="1"/>
</dbReference>
<dbReference type="Gene3D" id="1.20.1070.10">
    <property type="entry name" value="Rhodopsin 7-helix transmembrane proteins"/>
    <property type="match status" value="1"/>
</dbReference>
<evidence type="ECO:0000313" key="10">
    <source>
        <dbReference type="Ensembl" id="ENSHHUP00000002072.1"/>
    </source>
</evidence>
<protein>
    <submittedName>
        <fullName evidence="10">Adhesion G protein-coupled receptor G1</fullName>
    </submittedName>
</protein>
<feature type="transmembrane region" description="Helical" evidence="6">
    <location>
        <begin position="538"/>
        <end position="562"/>
    </location>
</feature>
<keyword evidence="2 6" id="KW-0812">Transmembrane</keyword>
<evidence type="ECO:0000256" key="6">
    <source>
        <dbReference type="SAM" id="Phobius"/>
    </source>
</evidence>
<feature type="domain" description="G-protein coupled receptors family 2 profile 2" evidence="9">
    <location>
        <begin position="379"/>
        <end position="630"/>
    </location>
</feature>
<reference evidence="10" key="2">
    <citation type="submission" date="2025-08" db="UniProtKB">
        <authorList>
            <consortium name="Ensembl"/>
        </authorList>
    </citation>
    <scope>IDENTIFICATION</scope>
</reference>
<evidence type="ECO:0000256" key="2">
    <source>
        <dbReference type="ARBA" id="ARBA00022692"/>
    </source>
</evidence>
<reference evidence="11" key="1">
    <citation type="submission" date="2018-06" db="EMBL/GenBank/DDBJ databases">
        <title>Genome assembly of Danube salmon.</title>
        <authorList>
            <person name="Macqueen D.J."/>
            <person name="Gundappa M.K."/>
        </authorList>
    </citation>
    <scope>NUCLEOTIDE SEQUENCE [LARGE SCALE GENOMIC DNA]</scope>
</reference>
<keyword evidence="4 6" id="KW-0472">Membrane</keyword>
<dbReference type="STRING" id="62062.ENSHHUP00000002072"/>
<accession>A0A4W5JFZ9</accession>
<dbReference type="AlphaFoldDB" id="A0A4W5JFZ9"/>
<dbReference type="PROSITE" id="PS50261">
    <property type="entry name" value="G_PROTEIN_RECEP_F2_4"/>
    <property type="match status" value="1"/>
</dbReference>
<dbReference type="Proteomes" id="UP000314982">
    <property type="component" value="Unassembled WGS sequence"/>
</dbReference>
<dbReference type="InterPro" id="IPR000832">
    <property type="entry name" value="GPCR_2_secretin-like"/>
</dbReference>
<dbReference type="PANTHER" id="PTHR12011:SF435">
    <property type="entry name" value="ADHESION G PROTEIN-COUPLED RECEPTOR G1-RELATED"/>
    <property type="match status" value="1"/>
</dbReference>
<dbReference type="SMART" id="SM00303">
    <property type="entry name" value="GPS"/>
    <property type="match status" value="1"/>
</dbReference>
<evidence type="ECO:0000259" key="8">
    <source>
        <dbReference type="PROSITE" id="PS50221"/>
    </source>
</evidence>
<feature type="transmembrane region" description="Helical" evidence="6">
    <location>
        <begin position="413"/>
        <end position="438"/>
    </location>
</feature>
<dbReference type="InterPro" id="IPR000203">
    <property type="entry name" value="GPS"/>
</dbReference>
<dbReference type="InterPro" id="IPR046338">
    <property type="entry name" value="GAIN_dom_sf"/>
</dbReference>
<proteinExistence type="predicted"/>
<evidence type="ECO:0000256" key="1">
    <source>
        <dbReference type="ARBA" id="ARBA00004141"/>
    </source>
</evidence>
<organism evidence="10 11">
    <name type="scientific">Hucho hucho</name>
    <name type="common">huchen</name>
    <dbReference type="NCBI Taxonomy" id="62062"/>
    <lineage>
        <taxon>Eukaryota</taxon>
        <taxon>Metazoa</taxon>
        <taxon>Chordata</taxon>
        <taxon>Craniata</taxon>
        <taxon>Vertebrata</taxon>
        <taxon>Euteleostomi</taxon>
        <taxon>Actinopterygii</taxon>
        <taxon>Neopterygii</taxon>
        <taxon>Teleostei</taxon>
        <taxon>Protacanthopterygii</taxon>
        <taxon>Salmoniformes</taxon>
        <taxon>Salmonidae</taxon>
        <taxon>Salmoninae</taxon>
        <taxon>Hucho</taxon>
    </lineage>
</organism>
<dbReference type="Ensembl" id="ENSHHUT00000002141.1">
    <property type="protein sequence ID" value="ENSHHUP00000002072.1"/>
    <property type="gene ID" value="ENSHHUG00000001336.1"/>
</dbReference>
<dbReference type="Pfam" id="PF00002">
    <property type="entry name" value="7tm_2"/>
    <property type="match status" value="1"/>
</dbReference>
<name>A0A4W5JFZ9_9TELE</name>
<dbReference type="PRINTS" id="PR00249">
    <property type="entry name" value="GPCRSECRETIN"/>
</dbReference>
<keyword evidence="5" id="KW-1015">Disulfide bond</keyword>
<feature type="signal peptide" evidence="7">
    <location>
        <begin position="1"/>
        <end position="25"/>
    </location>
</feature>
<dbReference type="GeneTree" id="ENSGT00940000154285"/>
<feature type="transmembrane region" description="Helical" evidence="6">
    <location>
        <begin position="577"/>
        <end position="595"/>
    </location>
</feature>
<feature type="transmembrane region" description="Helical" evidence="6">
    <location>
        <begin position="607"/>
        <end position="628"/>
    </location>
</feature>
<keyword evidence="7" id="KW-0732">Signal</keyword>
<dbReference type="InterPro" id="IPR057244">
    <property type="entry name" value="GAIN_B"/>
</dbReference>
<dbReference type="PROSITE" id="PS50221">
    <property type="entry name" value="GAIN_B"/>
    <property type="match status" value="1"/>
</dbReference>
<dbReference type="Pfam" id="PF01825">
    <property type="entry name" value="GPS"/>
    <property type="match status" value="1"/>
</dbReference>
<dbReference type="GO" id="GO:0005886">
    <property type="term" value="C:plasma membrane"/>
    <property type="evidence" value="ECO:0007669"/>
    <property type="project" value="TreeGrafter"/>
</dbReference>
<evidence type="ECO:0000313" key="11">
    <source>
        <dbReference type="Proteomes" id="UP000314982"/>
    </source>
</evidence>
<evidence type="ECO:0000256" key="7">
    <source>
        <dbReference type="SAM" id="SignalP"/>
    </source>
</evidence>
<feature type="transmembrane region" description="Helical" evidence="6">
    <location>
        <begin position="484"/>
        <end position="504"/>
    </location>
</feature>
<keyword evidence="11" id="KW-1185">Reference proteome</keyword>
<evidence type="ECO:0000259" key="9">
    <source>
        <dbReference type="PROSITE" id="PS50261"/>
    </source>
</evidence>
<sequence>MGPNQGFGGTLWMIFHFALFASGSGENDRNFKMCGTWHHGNGPLTLDHGLKRGCSNITISANESSLSIHGQITAQCQNYSVIELGLSPEVRERPFCMYWEPLLDHLWVEVNGKIHTLCWPSGLQGNCCTDLSQGSNKGTAEYGILNATQHGDIISPLTHPAYEFFGEMINCKSKFCDEASKGSGDKVNMIEETVMRSKVLGNVVLPCALSTVVEMEEGFQGYNITLPAPQGVPPQTIPSVHLPSCLKPLEKKKVKVVCTFFKNSTLFQVRTNGWNSKADDNVIRILEDVVGITVENEIITNLAEPIRIGFHHSVLPKSHSRKCVSWDTKKDPAEVTWKTEGCETIQKGAEDTECRCNHLTYFAILVQLVPRPVRHLEALTVITSIGCATSMLSCVVIMIFLNKQRRAMNPSTAVHRGLAMALFLLSFLFFLTGIVANVGGNKACWVFGAALHYALLSSFSWMSIEGLHTFWLVYVVFSPSPSPYVWHLVGFGLPAVPVIVLLAIGKVYGVKEVVSSDDVDNSYLMCWMDVSPGSVGLLAHYIINLTFLAVVVLSGLIMLFLVQRKIQNRGEWRRNKVAFISIWGLSCLFGTSWGLEFLDFGQLSEFILFLFCILNSLQGFFLILRFYILDRMRKQTGSSLDVSSSTASSTRKHMLQE</sequence>
<dbReference type="Gene3D" id="2.60.220.50">
    <property type="match status" value="1"/>
</dbReference>
<feature type="domain" description="GAIN-B" evidence="8">
    <location>
        <begin position="211"/>
        <end position="372"/>
    </location>
</feature>
<reference evidence="10" key="3">
    <citation type="submission" date="2025-09" db="UniProtKB">
        <authorList>
            <consortium name="Ensembl"/>
        </authorList>
    </citation>
    <scope>IDENTIFICATION</scope>
</reference>
<dbReference type="GO" id="GO:0004930">
    <property type="term" value="F:G protein-coupled receptor activity"/>
    <property type="evidence" value="ECO:0007669"/>
    <property type="project" value="InterPro"/>
</dbReference>
<evidence type="ECO:0000256" key="5">
    <source>
        <dbReference type="ARBA" id="ARBA00023157"/>
    </source>
</evidence>
<evidence type="ECO:0000256" key="4">
    <source>
        <dbReference type="ARBA" id="ARBA00023136"/>
    </source>
</evidence>
<keyword evidence="3 6" id="KW-1133">Transmembrane helix</keyword>
<feature type="transmembrane region" description="Helical" evidence="6">
    <location>
        <begin position="378"/>
        <end position="401"/>
    </location>
</feature>
<dbReference type="GO" id="GO:0007189">
    <property type="term" value="P:adenylate cyclase-activating G protein-coupled receptor signaling pathway"/>
    <property type="evidence" value="ECO:0007669"/>
    <property type="project" value="TreeGrafter"/>
</dbReference>
<dbReference type="InterPro" id="IPR017981">
    <property type="entry name" value="GPCR_2-like_7TM"/>
</dbReference>
<feature type="chain" id="PRO_5021312696" evidence="7">
    <location>
        <begin position="26"/>
        <end position="657"/>
    </location>
</feature>
<evidence type="ECO:0000256" key="3">
    <source>
        <dbReference type="ARBA" id="ARBA00022989"/>
    </source>
</evidence>
<dbReference type="GO" id="GO:0007166">
    <property type="term" value="P:cell surface receptor signaling pathway"/>
    <property type="evidence" value="ECO:0007669"/>
    <property type="project" value="InterPro"/>
</dbReference>